<dbReference type="PaxDb" id="411902-CLOBOL_00030"/>
<gene>
    <name evidence="1" type="ORF">CLOBOL_00030</name>
</gene>
<evidence type="ECO:0000313" key="1">
    <source>
        <dbReference type="EMBL" id="EDP19563.1"/>
    </source>
</evidence>
<proteinExistence type="predicted"/>
<dbReference type="HOGENOM" id="CLU_3364210_0_0_9"/>
<sequence length="35" mass="4088">MDNRRLGRQHGPWTGDETLNQLAVKRPGCYNRHIP</sequence>
<organism evidence="1 2">
    <name type="scientific">Enterocloster bolteae (strain ATCC BAA-613 / DSM 15670 / CCUG 46953 / JCM 12243 / WAL 16351)</name>
    <name type="common">Clostridium bolteae</name>
    <dbReference type="NCBI Taxonomy" id="411902"/>
    <lineage>
        <taxon>Bacteria</taxon>
        <taxon>Bacillati</taxon>
        <taxon>Bacillota</taxon>
        <taxon>Clostridia</taxon>
        <taxon>Lachnospirales</taxon>
        <taxon>Lachnospiraceae</taxon>
        <taxon>Enterocloster</taxon>
    </lineage>
</organism>
<dbReference type="AlphaFoldDB" id="A8RG30"/>
<name>A8RG30_ENTBW</name>
<reference evidence="1 2" key="1">
    <citation type="submission" date="2007-08" db="EMBL/GenBank/DDBJ databases">
        <authorList>
            <person name="Fulton L."/>
            <person name="Clifton S."/>
            <person name="Fulton B."/>
            <person name="Xu J."/>
            <person name="Minx P."/>
            <person name="Pepin K.H."/>
            <person name="Johnson M."/>
            <person name="Thiruvilangam P."/>
            <person name="Bhonagiri V."/>
            <person name="Nash W.E."/>
            <person name="Mardis E.R."/>
            <person name="Wilson R.K."/>
        </authorList>
    </citation>
    <scope>NUCLEOTIDE SEQUENCE [LARGE SCALE GENOMIC DNA]</scope>
    <source>
        <strain evidence="2">ATCC BAA-613 / DSM 15670 / CCUG 46953 / JCM 12243 / WAL 16351</strain>
    </source>
</reference>
<comment type="caution">
    <text evidence="1">The sequence shown here is derived from an EMBL/GenBank/DDBJ whole genome shotgun (WGS) entry which is preliminary data.</text>
</comment>
<accession>A8RG30</accession>
<evidence type="ECO:0000313" key="2">
    <source>
        <dbReference type="Proteomes" id="UP000005396"/>
    </source>
</evidence>
<dbReference type="Proteomes" id="UP000005396">
    <property type="component" value="Unassembled WGS sequence"/>
</dbReference>
<reference evidence="1 2" key="2">
    <citation type="submission" date="2007-09" db="EMBL/GenBank/DDBJ databases">
        <title>Draft genome sequence of Clostridium bolteae (ATCC BAA-613).</title>
        <authorList>
            <person name="Sudarsanam P."/>
            <person name="Ley R."/>
            <person name="Guruge J."/>
            <person name="Turnbaugh P.J."/>
            <person name="Mahowald M."/>
            <person name="Liep D."/>
            <person name="Gordon J."/>
        </authorList>
    </citation>
    <scope>NUCLEOTIDE SEQUENCE [LARGE SCALE GENOMIC DNA]</scope>
    <source>
        <strain evidence="2">ATCC BAA-613 / DSM 15670 / CCUG 46953 / JCM 12243 / WAL 16351</strain>
    </source>
</reference>
<dbReference type="EMBL" id="ABCC02000001">
    <property type="protein sequence ID" value="EDP19563.1"/>
    <property type="molecule type" value="Genomic_DNA"/>
</dbReference>
<protein>
    <submittedName>
        <fullName evidence="1">Uncharacterized protein</fullName>
    </submittedName>
</protein>